<sequence>MRAVRPLFFSMCALAAALAVTAAPARAAWPDDRPIEVYVGFAAGGGTDLLARAMTPFLQKHLGGKARIVVVNKPGASGEIAYSALSRAAADGYTIGIVSTPSLLTIPIQRKPKYDPAAIVPLARVIDDPAMFVVAGDSKLASMADLVKQLKANPEGLSIGSNGIGTNGHMAALALQQATGAKVNHIPFAGTSQTKTSLLGHHIDLMAMSTTEFTEADRASKDVKVLAQLGAERRPGLVADVPTAREQKLDITISSERGFAAPRGLPPQIAKRLQDAIEATTKDPEFLARAVNEARGISYLSGAAWTQHMATQRGKFESLWKIAATK</sequence>
<evidence type="ECO:0000256" key="2">
    <source>
        <dbReference type="SAM" id="SignalP"/>
    </source>
</evidence>
<protein>
    <submittedName>
        <fullName evidence="3">Tripartite tricarboxylate transporter substrate binding protein</fullName>
    </submittedName>
</protein>
<accession>A0A3G8H7K6</accession>
<dbReference type="Gene3D" id="3.40.190.150">
    <property type="entry name" value="Bordetella uptake gene, domain 1"/>
    <property type="match status" value="1"/>
</dbReference>
<dbReference type="PIRSF" id="PIRSF017082">
    <property type="entry name" value="YflP"/>
    <property type="match status" value="1"/>
</dbReference>
<dbReference type="PANTHER" id="PTHR42928:SF5">
    <property type="entry name" value="BLR1237 PROTEIN"/>
    <property type="match status" value="1"/>
</dbReference>
<feature type="chain" id="PRO_5017979610" evidence="2">
    <location>
        <begin position="28"/>
        <end position="326"/>
    </location>
</feature>
<dbReference type="RefSeq" id="WP_124685276.1">
    <property type="nucleotide sequence ID" value="NZ_CP033970.1"/>
</dbReference>
<dbReference type="AlphaFoldDB" id="A0A3G8H7K6"/>
<organism evidence="3 4">
    <name type="scientific">Cupriavidus pauculus</name>
    <dbReference type="NCBI Taxonomy" id="82633"/>
    <lineage>
        <taxon>Bacteria</taxon>
        <taxon>Pseudomonadati</taxon>
        <taxon>Pseudomonadota</taxon>
        <taxon>Betaproteobacteria</taxon>
        <taxon>Burkholderiales</taxon>
        <taxon>Burkholderiaceae</taxon>
        <taxon>Cupriavidus</taxon>
    </lineage>
</organism>
<dbReference type="InterPro" id="IPR005064">
    <property type="entry name" value="BUG"/>
</dbReference>
<comment type="similarity">
    <text evidence="1">Belongs to the UPF0065 (bug) family.</text>
</comment>
<evidence type="ECO:0000313" key="4">
    <source>
        <dbReference type="Proteomes" id="UP000270411"/>
    </source>
</evidence>
<dbReference type="Pfam" id="PF03401">
    <property type="entry name" value="TctC"/>
    <property type="match status" value="1"/>
</dbReference>
<proteinExistence type="inferred from homology"/>
<dbReference type="SUPFAM" id="SSF53850">
    <property type="entry name" value="Periplasmic binding protein-like II"/>
    <property type="match status" value="1"/>
</dbReference>
<name>A0A3G8H7K6_9BURK</name>
<evidence type="ECO:0000256" key="1">
    <source>
        <dbReference type="ARBA" id="ARBA00006987"/>
    </source>
</evidence>
<dbReference type="Proteomes" id="UP000270411">
    <property type="component" value="Chromosome 2"/>
</dbReference>
<dbReference type="PANTHER" id="PTHR42928">
    <property type="entry name" value="TRICARBOXYLATE-BINDING PROTEIN"/>
    <property type="match status" value="1"/>
</dbReference>
<dbReference type="OrthoDB" id="8678477at2"/>
<gene>
    <name evidence="3" type="ORF">EHF44_18870</name>
</gene>
<evidence type="ECO:0000313" key="3">
    <source>
        <dbReference type="EMBL" id="AZG15542.1"/>
    </source>
</evidence>
<keyword evidence="2" id="KW-0732">Signal</keyword>
<dbReference type="CDD" id="cd07012">
    <property type="entry name" value="PBP2_Bug_TTT"/>
    <property type="match status" value="1"/>
</dbReference>
<reference evidence="4" key="1">
    <citation type="submission" date="2018-11" db="EMBL/GenBank/DDBJ databases">
        <title>FDA dAtabase for Regulatory Grade micrObial Sequences (FDA-ARGOS): Supporting development and validation of Infectious Disease Dx tests.</title>
        <authorList>
            <person name="Goldberg B."/>
            <person name="Campos J."/>
            <person name="Tallon L."/>
            <person name="Sadzewicz L."/>
            <person name="Zhao X."/>
            <person name="Vavikolanu K."/>
            <person name="Mehta A."/>
            <person name="Aluvathingal J."/>
            <person name="Nadendla S."/>
            <person name="Geyer C."/>
            <person name="Nandy P."/>
            <person name="Yan Y."/>
            <person name="Sichtig H."/>
        </authorList>
    </citation>
    <scope>NUCLEOTIDE SEQUENCE [LARGE SCALE GENOMIC DNA]</scope>
    <source>
        <strain evidence="4">FDAARGOS_614</strain>
    </source>
</reference>
<dbReference type="Gene3D" id="3.40.190.10">
    <property type="entry name" value="Periplasmic binding protein-like II"/>
    <property type="match status" value="1"/>
</dbReference>
<dbReference type="InterPro" id="IPR042100">
    <property type="entry name" value="Bug_dom1"/>
</dbReference>
<dbReference type="KEGG" id="cpau:EHF44_18870"/>
<feature type="signal peptide" evidence="2">
    <location>
        <begin position="1"/>
        <end position="27"/>
    </location>
</feature>
<dbReference type="EMBL" id="CP033970">
    <property type="protein sequence ID" value="AZG15542.1"/>
    <property type="molecule type" value="Genomic_DNA"/>
</dbReference>